<reference evidence="2" key="1">
    <citation type="submission" date="2022-11" db="UniProtKB">
        <authorList>
            <consortium name="WormBaseParasite"/>
        </authorList>
    </citation>
    <scope>IDENTIFICATION</scope>
</reference>
<sequence length="213" mass="25471">MIILEKVDCKIWLTGRLEIRDPVFPKILLSKLYRSDAKKISLHSEINYLNHAIILASAAVELSLASTMLEENGQRILVENFIENFPNLKKLCIFWNEENIPPCKNYEKILTYLEKLPDFQKFIFEAVPDNFNIETFLKCVKHLKIQFETELFYLDASMPEINNRLEVNIDEIMKTEFIDYCPTHIWSHYLEKVKPQKYFPLWEKYRKYLKNKV</sequence>
<proteinExistence type="predicted"/>
<name>A0AC34GQK9_9BILA</name>
<accession>A0AC34GQK9</accession>
<dbReference type="Proteomes" id="UP000887579">
    <property type="component" value="Unplaced"/>
</dbReference>
<dbReference type="WBParaSite" id="ES5_v2.g6775.t1">
    <property type="protein sequence ID" value="ES5_v2.g6775.t1"/>
    <property type="gene ID" value="ES5_v2.g6775"/>
</dbReference>
<evidence type="ECO:0000313" key="2">
    <source>
        <dbReference type="WBParaSite" id="ES5_v2.g6775.t1"/>
    </source>
</evidence>
<protein>
    <submittedName>
        <fullName evidence="2">Uncharacterized protein</fullName>
    </submittedName>
</protein>
<evidence type="ECO:0000313" key="1">
    <source>
        <dbReference type="Proteomes" id="UP000887579"/>
    </source>
</evidence>
<organism evidence="1 2">
    <name type="scientific">Panagrolaimus sp. ES5</name>
    <dbReference type="NCBI Taxonomy" id="591445"/>
    <lineage>
        <taxon>Eukaryota</taxon>
        <taxon>Metazoa</taxon>
        <taxon>Ecdysozoa</taxon>
        <taxon>Nematoda</taxon>
        <taxon>Chromadorea</taxon>
        <taxon>Rhabditida</taxon>
        <taxon>Tylenchina</taxon>
        <taxon>Panagrolaimomorpha</taxon>
        <taxon>Panagrolaimoidea</taxon>
        <taxon>Panagrolaimidae</taxon>
        <taxon>Panagrolaimus</taxon>
    </lineage>
</organism>